<evidence type="ECO:0000259" key="3">
    <source>
        <dbReference type="Pfam" id="PF13598"/>
    </source>
</evidence>
<dbReference type="Pfam" id="PF13600">
    <property type="entry name" value="DUF4140"/>
    <property type="match status" value="1"/>
</dbReference>
<dbReference type="NCBIfam" id="TIGR02231">
    <property type="entry name" value="mucoidy inhibitor MuiA family protein"/>
    <property type="match status" value="1"/>
</dbReference>
<proteinExistence type="predicted"/>
<feature type="domain" description="DUF4139" evidence="3">
    <location>
        <begin position="320"/>
        <end position="791"/>
    </location>
</feature>
<evidence type="ECO:0000259" key="4">
    <source>
        <dbReference type="Pfam" id="PF13600"/>
    </source>
</evidence>
<evidence type="ECO:0000256" key="2">
    <source>
        <dbReference type="SAM" id="MobiDB-lite"/>
    </source>
</evidence>
<dbReference type="PANTHER" id="PTHR31005">
    <property type="entry name" value="DUF4139 DOMAIN-CONTAINING PROTEIN"/>
    <property type="match status" value="1"/>
</dbReference>
<feature type="compositionally biased region" description="Low complexity" evidence="2">
    <location>
        <begin position="503"/>
        <end position="513"/>
    </location>
</feature>
<feature type="region of interest" description="Disordered" evidence="2">
    <location>
        <begin position="390"/>
        <end position="431"/>
    </location>
</feature>
<keyword evidence="1" id="KW-0175">Coiled coil</keyword>
<evidence type="ECO:0000313" key="5">
    <source>
        <dbReference type="EMBL" id="RBR24453.1"/>
    </source>
</evidence>
<sequence>MLDLPSAFAADVGHNVEYNIRDLGTRSVTLFPAQAQVKRDIKDVPLKPGINEISIVGLSPTVDKHSVTVEGSGAATVTGISVEYLPNREMFDEVYPGSDDDDDDDFESGDGDQDDEEPSDEPQSQTLLEVKMKLIELQDERQRAREIVGNADNRIKILDVFSNSLDKREGVNISEMLEIYQKEHTKAFEERLVGVQHERQLTEAIANATKEHSRLARLAEKARAIENKSKAKIQKATKKKQEQRKKLLEKRRNEKQRIRDERARCWPRYCYTVHIQLEVHSSYTPASSRRESTSSEFDLVQRPRSKTVEREDISSCHLILSYVTDSAFWTPSYDMQLSTVNSMGTLCFDAGLHNTTSETWENCKITLSTSQASSSSLDESHPVLTPWRIKLGSRSSGHGSSDVLESNAERQQKAFPRSKGLKPPQSHSRRMAFGIGGNALEDYQTQLMLLEQQNKKRSMMARQENGDAPPAPPFFNPGRNLSRMQPDQIQESQQAIEQRRMQKQQMQKQQQMQLNPPALHGQPVLQQHGDLVDFDFDQFLHEPNQDAGTPEAQPSIEFQNSLVEETGFTTTFDLPGLKTLVPKFTVSKQRVARLQFTNVQFSHTIVAKYQPVAYLKAKLKNTSKLTLFPGPASLTLDGSFMGQTKIPQCSSGGRFTLGLGVDSSIKVIYPKPDVRRSTSGMFNKEDSSVYVRTVTVHNTRVTAEKPVNLLVLDQIPVSEDDRLRVELSTPRGLTAEGPSQPAGAPGRESAEDKDWGKATASLKKYGQISWDVLLNAGKAVKLRLEYAVSMPSGDVAKEC</sequence>
<dbReference type="InterPro" id="IPR011935">
    <property type="entry name" value="CHP02231"/>
</dbReference>
<keyword evidence="6" id="KW-1185">Reference proteome</keyword>
<evidence type="ECO:0000256" key="1">
    <source>
        <dbReference type="SAM" id="Coils"/>
    </source>
</evidence>
<protein>
    <recommendedName>
        <fullName evidence="7">DUF4139 domain-containing protein</fullName>
    </recommendedName>
</protein>
<organism evidence="5 6">
    <name type="scientific">Fusarium coffeatum</name>
    <dbReference type="NCBI Taxonomy" id="231269"/>
    <lineage>
        <taxon>Eukaryota</taxon>
        <taxon>Fungi</taxon>
        <taxon>Dikarya</taxon>
        <taxon>Ascomycota</taxon>
        <taxon>Pezizomycotina</taxon>
        <taxon>Sordariomycetes</taxon>
        <taxon>Hypocreomycetidae</taxon>
        <taxon>Hypocreales</taxon>
        <taxon>Nectriaceae</taxon>
        <taxon>Fusarium</taxon>
        <taxon>Fusarium incarnatum-equiseti species complex</taxon>
    </lineage>
</organism>
<dbReference type="InterPro" id="IPR037291">
    <property type="entry name" value="DUF4139"/>
</dbReference>
<comment type="caution">
    <text evidence="5">The sequence shown here is derived from an EMBL/GenBank/DDBJ whole genome shotgun (WGS) entry which is preliminary data.</text>
</comment>
<feature type="coiled-coil region" evidence="1">
    <location>
        <begin position="127"/>
        <end position="154"/>
    </location>
</feature>
<dbReference type="OrthoDB" id="10068793at2759"/>
<feature type="region of interest" description="Disordered" evidence="2">
    <location>
        <begin position="92"/>
        <end position="125"/>
    </location>
</feature>
<feature type="compositionally biased region" description="Basic residues" evidence="2">
    <location>
        <begin position="230"/>
        <end position="243"/>
    </location>
</feature>
<feature type="region of interest" description="Disordered" evidence="2">
    <location>
        <begin position="729"/>
        <end position="755"/>
    </location>
</feature>
<dbReference type="GeneID" id="41992189"/>
<dbReference type="InterPro" id="IPR025554">
    <property type="entry name" value="DUF4140"/>
</dbReference>
<dbReference type="RefSeq" id="XP_031019044.1">
    <property type="nucleotide sequence ID" value="XM_031156893.1"/>
</dbReference>
<evidence type="ECO:0000313" key="6">
    <source>
        <dbReference type="Proteomes" id="UP000253153"/>
    </source>
</evidence>
<dbReference type="EMBL" id="QKXC01000057">
    <property type="protein sequence ID" value="RBR24453.1"/>
    <property type="molecule type" value="Genomic_DNA"/>
</dbReference>
<dbReference type="Proteomes" id="UP000253153">
    <property type="component" value="Unassembled WGS sequence"/>
</dbReference>
<feature type="compositionally biased region" description="Polar residues" evidence="2">
    <location>
        <begin position="485"/>
        <end position="496"/>
    </location>
</feature>
<reference evidence="5 6" key="1">
    <citation type="submission" date="2018-06" db="EMBL/GenBank/DDBJ databases">
        <title>Fusarium incarnatum-equiseti species complex species 28.</title>
        <authorList>
            <person name="Gardiner D.M."/>
        </authorList>
    </citation>
    <scope>NUCLEOTIDE SEQUENCE [LARGE SCALE GENOMIC DNA]</scope>
    <source>
        <strain evidence="5 6">FIESC_28</strain>
    </source>
</reference>
<feature type="compositionally biased region" description="Basic and acidic residues" evidence="2">
    <location>
        <begin position="244"/>
        <end position="254"/>
    </location>
</feature>
<dbReference type="Pfam" id="PF13598">
    <property type="entry name" value="DUF4139"/>
    <property type="match status" value="1"/>
</dbReference>
<feature type="region of interest" description="Disordered" evidence="2">
    <location>
        <begin position="228"/>
        <end position="254"/>
    </location>
</feature>
<dbReference type="AlphaFoldDB" id="A0A366S553"/>
<feature type="region of interest" description="Disordered" evidence="2">
    <location>
        <begin position="485"/>
        <end position="513"/>
    </location>
</feature>
<accession>A0A366S553</accession>
<feature type="domain" description="DUF4140" evidence="4">
    <location>
        <begin position="28"/>
        <end position="158"/>
    </location>
</feature>
<gene>
    <name evidence="5" type="ORF">FIESC28_02744</name>
</gene>
<evidence type="ECO:0008006" key="7">
    <source>
        <dbReference type="Google" id="ProtNLM"/>
    </source>
</evidence>
<feature type="compositionally biased region" description="Acidic residues" evidence="2">
    <location>
        <begin position="98"/>
        <end position="120"/>
    </location>
</feature>
<dbReference type="PANTHER" id="PTHR31005:SF8">
    <property type="entry name" value="DUF4139 DOMAIN-CONTAINING PROTEIN"/>
    <property type="match status" value="1"/>
</dbReference>
<name>A0A366S553_9HYPO</name>